<dbReference type="Proteomes" id="UP000294682">
    <property type="component" value="Unassembled WGS sequence"/>
</dbReference>
<comment type="caution">
    <text evidence="9">The sequence shown here is derived from an EMBL/GenBank/DDBJ whole genome shotgun (WGS) entry which is preliminary data.</text>
</comment>
<feature type="transmembrane region" description="Helical" evidence="8">
    <location>
        <begin position="262"/>
        <end position="282"/>
    </location>
</feature>
<dbReference type="GO" id="GO:0008360">
    <property type="term" value="P:regulation of cell shape"/>
    <property type="evidence" value="ECO:0007669"/>
    <property type="project" value="UniProtKB-KW"/>
</dbReference>
<dbReference type="InterPro" id="IPR004268">
    <property type="entry name" value="MurJ"/>
</dbReference>
<evidence type="ECO:0000313" key="9">
    <source>
        <dbReference type="EMBL" id="TCL42927.1"/>
    </source>
</evidence>
<evidence type="ECO:0000256" key="8">
    <source>
        <dbReference type="SAM" id="Phobius"/>
    </source>
</evidence>
<dbReference type="GO" id="GO:0005886">
    <property type="term" value="C:plasma membrane"/>
    <property type="evidence" value="ECO:0007669"/>
    <property type="project" value="UniProtKB-SubCell"/>
</dbReference>
<evidence type="ECO:0000256" key="7">
    <source>
        <dbReference type="ARBA" id="ARBA00023136"/>
    </source>
</evidence>
<comment type="subcellular location">
    <subcellularLocation>
        <location evidence="1">Cell membrane</location>
        <topology evidence="1">Multi-pass membrane protein</topology>
    </subcellularLocation>
</comment>
<feature type="transmembrane region" description="Helical" evidence="8">
    <location>
        <begin position="12"/>
        <end position="33"/>
    </location>
</feature>
<keyword evidence="7 8" id="KW-0472">Membrane</keyword>
<dbReference type="InterPro" id="IPR024923">
    <property type="entry name" value="PG_synth_SpoVB"/>
</dbReference>
<keyword evidence="6 8" id="KW-1133">Transmembrane helix</keyword>
<evidence type="ECO:0000256" key="3">
    <source>
        <dbReference type="ARBA" id="ARBA00022692"/>
    </source>
</evidence>
<keyword evidence="2" id="KW-1003">Cell membrane</keyword>
<feature type="transmembrane region" description="Helical" evidence="8">
    <location>
        <begin position="124"/>
        <end position="143"/>
    </location>
</feature>
<feature type="transmembrane region" description="Helical" evidence="8">
    <location>
        <begin position="53"/>
        <end position="73"/>
    </location>
</feature>
<evidence type="ECO:0000256" key="5">
    <source>
        <dbReference type="ARBA" id="ARBA00022984"/>
    </source>
</evidence>
<sequence>MLRGRRRQSFLHGAVILGVATVVVKLIGAMFKIPLTNLIGGVGMGDFTIAYDIFRPLNSLAIAGLPVAVSKLVSEQAATGRLRDARKILHLSTLLFLVTGAAGFVVMFFGARLFAGFLKSPDSYLTIAALSPAVFFCCMMSAYRGYYQGLKNMYPTALSQMVEAAVKLLCGIALSVLFMAFARGSLASGESVLHTLYPGASQDEVMVYQFGAVGAVLGVALSTLAGTVFLFLRHHLGGDGLTREELAACPPPASSRVLLKRMVLIAVPVCLGSVATHLTTLIDLMSIMNRLDHAMTGNAQALLSMYQGLIPQGYSVTDVSKYLYGSYSGIAVNIFNLVPSLTTTLGVSILPAVAGAFATRNLPEVKRNVESVLRVTAMVAIPAGLGFMALSEPITMLLYGSKPMEAMIAAPLLRSLGLSVIFVSLTTPINAVLQAVGRVSVPVKLMVLGGALKLAVNFVLVGIPGVNIQGAPVGTAACYLLIVLLSLWVLRRATSVQISYLRVFGKPLLAGIACAFAANASYGLLLRAFESRLVTLLAIGIGMLFYAAVLLLCKGIYREDVLMLPGGEKIAKILEKHGLIG</sequence>
<dbReference type="InterPro" id="IPR002797">
    <property type="entry name" value="Polysacc_synth"/>
</dbReference>
<feature type="transmembrane region" description="Helical" evidence="8">
    <location>
        <begin position="94"/>
        <end position="118"/>
    </location>
</feature>
<feature type="transmembrane region" description="Helical" evidence="8">
    <location>
        <begin position="471"/>
        <end position="491"/>
    </location>
</feature>
<keyword evidence="3 8" id="KW-0812">Transmembrane</keyword>
<dbReference type="PIRSF" id="PIRSF038958">
    <property type="entry name" value="PG_synth_SpoVB"/>
    <property type="match status" value="1"/>
</dbReference>
<dbReference type="Pfam" id="PF01943">
    <property type="entry name" value="Polysacc_synt"/>
    <property type="match status" value="1"/>
</dbReference>
<feature type="transmembrane region" description="Helical" evidence="8">
    <location>
        <begin position="334"/>
        <end position="359"/>
    </location>
</feature>
<dbReference type="PANTHER" id="PTHR30250">
    <property type="entry name" value="PST FAMILY PREDICTED COLANIC ACID TRANSPORTER"/>
    <property type="match status" value="1"/>
</dbReference>
<keyword evidence="5" id="KW-0573">Peptidoglycan synthesis</keyword>
<keyword evidence="10" id="KW-1185">Reference proteome</keyword>
<dbReference type="CDD" id="cd13124">
    <property type="entry name" value="MATE_SpoVB_like"/>
    <property type="match status" value="1"/>
</dbReference>
<feature type="transmembrane region" description="Helical" evidence="8">
    <location>
        <begin position="445"/>
        <end position="465"/>
    </location>
</feature>
<protein>
    <submittedName>
        <fullName evidence="9">Stage V sporulation protein B</fullName>
    </submittedName>
</protein>
<accession>A0A9X8UIQ3</accession>
<gene>
    <name evidence="9" type="ORF">EDD78_10728</name>
</gene>
<dbReference type="EMBL" id="SLUK01000007">
    <property type="protein sequence ID" value="TCL42927.1"/>
    <property type="molecule type" value="Genomic_DNA"/>
</dbReference>
<reference evidence="9 10" key="1">
    <citation type="submission" date="2019-03" db="EMBL/GenBank/DDBJ databases">
        <title>Genomic Encyclopedia of Type Strains, Phase IV (KMG-IV): sequencing the most valuable type-strain genomes for metagenomic binning, comparative biology and taxonomic classification.</title>
        <authorList>
            <person name="Goeker M."/>
        </authorList>
    </citation>
    <scope>NUCLEOTIDE SEQUENCE [LARGE SCALE GENOMIC DNA]</scope>
    <source>
        <strain evidence="9 10">DSM 100433</strain>
    </source>
</reference>
<feature type="transmembrane region" description="Helical" evidence="8">
    <location>
        <begin position="503"/>
        <end position="522"/>
    </location>
</feature>
<evidence type="ECO:0000256" key="2">
    <source>
        <dbReference type="ARBA" id="ARBA00022475"/>
    </source>
</evidence>
<feature type="transmembrane region" description="Helical" evidence="8">
    <location>
        <begin position="164"/>
        <end position="186"/>
    </location>
</feature>
<evidence type="ECO:0000256" key="6">
    <source>
        <dbReference type="ARBA" id="ARBA00022989"/>
    </source>
</evidence>
<feature type="transmembrane region" description="Helical" evidence="8">
    <location>
        <begin position="411"/>
        <end position="433"/>
    </location>
</feature>
<organism evidence="9 10">
    <name type="scientific">Harryflintia acetispora</name>
    <dbReference type="NCBI Taxonomy" id="1849041"/>
    <lineage>
        <taxon>Bacteria</taxon>
        <taxon>Bacillati</taxon>
        <taxon>Bacillota</taxon>
        <taxon>Clostridia</taxon>
        <taxon>Eubacteriales</taxon>
        <taxon>Oscillospiraceae</taxon>
        <taxon>Harryflintia</taxon>
    </lineage>
</organism>
<dbReference type="AlphaFoldDB" id="A0A9X8UIQ3"/>
<dbReference type="PANTHER" id="PTHR30250:SF21">
    <property type="entry name" value="LIPID II FLIPPASE MURJ"/>
    <property type="match status" value="1"/>
</dbReference>
<dbReference type="GO" id="GO:0009252">
    <property type="term" value="P:peptidoglycan biosynthetic process"/>
    <property type="evidence" value="ECO:0007669"/>
    <property type="project" value="UniProtKB-KW"/>
</dbReference>
<keyword evidence="4" id="KW-0133">Cell shape</keyword>
<dbReference type="Pfam" id="PF03023">
    <property type="entry name" value="MurJ"/>
    <property type="match status" value="1"/>
</dbReference>
<dbReference type="InterPro" id="IPR050833">
    <property type="entry name" value="Poly_Biosynth_Transport"/>
</dbReference>
<evidence type="ECO:0000256" key="1">
    <source>
        <dbReference type="ARBA" id="ARBA00004651"/>
    </source>
</evidence>
<evidence type="ECO:0000313" key="10">
    <source>
        <dbReference type="Proteomes" id="UP000294682"/>
    </source>
</evidence>
<feature type="transmembrane region" description="Helical" evidence="8">
    <location>
        <begin position="534"/>
        <end position="553"/>
    </location>
</feature>
<proteinExistence type="predicted"/>
<evidence type="ECO:0000256" key="4">
    <source>
        <dbReference type="ARBA" id="ARBA00022960"/>
    </source>
</evidence>
<name>A0A9X8UIQ3_9FIRM</name>
<feature type="transmembrane region" description="Helical" evidence="8">
    <location>
        <begin position="371"/>
        <end position="391"/>
    </location>
</feature>
<feature type="transmembrane region" description="Helical" evidence="8">
    <location>
        <begin position="206"/>
        <end position="232"/>
    </location>
</feature>